<organism evidence="2 3">
    <name type="scientific">Solanum tuberosum</name>
    <name type="common">Potato</name>
    <dbReference type="NCBI Taxonomy" id="4113"/>
    <lineage>
        <taxon>Eukaryota</taxon>
        <taxon>Viridiplantae</taxon>
        <taxon>Streptophyta</taxon>
        <taxon>Embryophyta</taxon>
        <taxon>Tracheophyta</taxon>
        <taxon>Spermatophyta</taxon>
        <taxon>Magnoliopsida</taxon>
        <taxon>eudicotyledons</taxon>
        <taxon>Gunneridae</taxon>
        <taxon>Pentapetalae</taxon>
        <taxon>asterids</taxon>
        <taxon>lamiids</taxon>
        <taxon>Solanales</taxon>
        <taxon>Solanaceae</taxon>
        <taxon>Solanoideae</taxon>
        <taxon>Solaneae</taxon>
        <taxon>Solanum</taxon>
    </lineage>
</organism>
<evidence type="ECO:0000313" key="2">
    <source>
        <dbReference type="EnsemblPlants" id="PGSC0003DMT400095558"/>
    </source>
</evidence>
<dbReference type="PaxDb" id="4113-PGSC0003DMT400095558"/>
<dbReference type="Gramene" id="PGSC0003DMT400095558">
    <property type="protein sequence ID" value="PGSC0003DMT400095558"/>
    <property type="gene ID" value="PGSC0003DMG400045129"/>
</dbReference>
<name>M1DWK5_SOLTU</name>
<reference evidence="3" key="1">
    <citation type="journal article" date="2011" name="Nature">
        <title>Genome sequence and analysis of the tuber crop potato.</title>
        <authorList>
            <consortium name="The Potato Genome Sequencing Consortium"/>
        </authorList>
    </citation>
    <scope>NUCLEOTIDE SEQUENCE [LARGE SCALE GENOMIC DNA]</scope>
    <source>
        <strain evidence="3">cv. DM1-3 516 R44</strain>
    </source>
</reference>
<keyword evidence="3" id="KW-1185">Reference proteome</keyword>
<evidence type="ECO:0008006" key="4">
    <source>
        <dbReference type="Google" id="ProtNLM"/>
    </source>
</evidence>
<dbReference type="Proteomes" id="UP000011115">
    <property type="component" value="Unassembled WGS sequence"/>
</dbReference>
<protein>
    <recommendedName>
        <fullName evidence="4">Polyprotein protein</fullName>
    </recommendedName>
</protein>
<sequence>MVSPNVPVCQALMDKIKLVIERSSRRVAERFHDVVLDHQKLQNLKMRKNKAERILIQSLRRARSARQSDSVTRPPDRRVYMAPRTSTFAQPTRITQAMLLKMGHLAHSTDVRVTWLERSVPSMIEDAILAALTPPLQISIDTLTMRVQAFENDMVVPETSEIPPATTRDVHREDTTVDALEVETDKELIEIKEESIYGDLSDLEKTIVQSVIHKSLIETSMGGSSRSGPFEETSGTDAKVSSTTPGTDA</sequence>
<feature type="region of interest" description="Disordered" evidence="1">
    <location>
        <begin position="220"/>
        <end position="249"/>
    </location>
</feature>
<reference evidence="2" key="2">
    <citation type="submission" date="2015-06" db="UniProtKB">
        <authorList>
            <consortium name="EnsemblPlants"/>
        </authorList>
    </citation>
    <scope>IDENTIFICATION</scope>
    <source>
        <strain evidence="2">DM1-3 516 R44</strain>
    </source>
</reference>
<proteinExistence type="predicted"/>
<dbReference type="AlphaFoldDB" id="M1DWK5"/>
<dbReference type="EnsemblPlants" id="PGSC0003DMT400095558">
    <property type="protein sequence ID" value="PGSC0003DMT400095558"/>
    <property type="gene ID" value="PGSC0003DMG400045129"/>
</dbReference>
<dbReference type="InParanoid" id="M1DWK5"/>
<evidence type="ECO:0000256" key="1">
    <source>
        <dbReference type="SAM" id="MobiDB-lite"/>
    </source>
</evidence>
<dbReference type="HOGENOM" id="CLU_1117320_0_0_1"/>
<accession>M1DWK5</accession>
<evidence type="ECO:0000313" key="3">
    <source>
        <dbReference type="Proteomes" id="UP000011115"/>
    </source>
</evidence>